<evidence type="ECO:0000259" key="7">
    <source>
        <dbReference type="PROSITE" id="PS50059"/>
    </source>
</evidence>
<evidence type="ECO:0000313" key="8">
    <source>
        <dbReference type="EMBL" id="KEO73380.1"/>
    </source>
</evidence>
<name>A0A074KYR7_9BACT</name>
<comment type="catalytic activity">
    <reaction evidence="1 5 6">
        <text>[protein]-peptidylproline (omega=180) = [protein]-peptidylproline (omega=0)</text>
        <dbReference type="Rhea" id="RHEA:16237"/>
        <dbReference type="Rhea" id="RHEA-COMP:10747"/>
        <dbReference type="Rhea" id="RHEA-COMP:10748"/>
        <dbReference type="ChEBI" id="CHEBI:83833"/>
        <dbReference type="ChEBI" id="CHEBI:83834"/>
        <dbReference type="EC" id="5.2.1.8"/>
    </reaction>
</comment>
<dbReference type="EMBL" id="JMIH01000022">
    <property type="protein sequence ID" value="KEO73380.1"/>
    <property type="molecule type" value="Genomic_DNA"/>
</dbReference>
<dbReference type="InterPro" id="IPR046357">
    <property type="entry name" value="PPIase_dom_sf"/>
</dbReference>
<dbReference type="GO" id="GO:0003755">
    <property type="term" value="F:peptidyl-prolyl cis-trans isomerase activity"/>
    <property type="evidence" value="ECO:0007669"/>
    <property type="project" value="UniProtKB-UniRule"/>
</dbReference>
<dbReference type="PROSITE" id="PS50059">
    <property type="entry name" value="FKBP_PPIASE"/>
    <property type="match status" value="1"/>
</dbReference>
<evidence type="ECO:0000256" key="2">
    <source>
        <dbReference type="ARBA" id="ARBA00006577"/>
    </source>
</evidence>
<evidence type="ECO:0000313" key="9">
    <source>
        <dbReference type="Proteomes" id="UP000027821"/>
    </source>
</evidence>
<dbReference type="SUPFAM" id="SSF54534">
    <property type="entry name" value="FKBP-like"/>
    <property type="match status" value="1"/>
</dbReference>
<keyword evidence="4 5" id="KW-0413">Isomerase</keyword>
<organism evidence="8 9">
    <name type="scientific">Anditalea andensis</name>
    <dbReference type="NCBI Taxonomy" id="1048983"/>
    <lineage>
        <taxon>Bacteria</taxon>
        <taxon>Pseudomonadati</taxon>
        <taxon>Bacteroidota</taxon>
        <taxon>Cytophagia</taxon>
        <taxon>Cytophagales</taxon>
        <taxon>Cytophagaceae</taxon>
        <taxon>Anditalea</taxon>
    </lineage>
</organism>
<evidence type="ECO:0000256" key="3">
    <source>
        <dbReference type="ARBA" id="ARBA00023110"/>
    </source>
</evidence>
<keyword evidence="9" id="KW-1185">Reference proteome</keyword>
<dbReference type="PROSITE" id="PS51257">
    <property type="entry name" value="PROKAR_LIPOPROTEIN"/>
    <property type="match status" value="1"/>
</dbReference>
<dbReference type="AlphaFoldDB" id="A0A074KYR7"/>
<sequence length="180" mass="19937">MKVLKSILFSAFAVLLFSCENFQFGEQYSVEQNRERERPIIARHLEEAAYDGLYTVQDTTTGVVVIVQEEGAGAKPTTSTIVYYNYVGKLLDGSVFDTNIRAVAEEHGLDTEGRTYAPLNFSLNQGGAIQGFSIGFKYLRSGSKAILIIPSPYAYQNQARGERIPANSILVFEVDFLGMD</sequence>
<dbReference type="OrthoDB" id="9814548at2"/>
<dbReference type="PANTHER" id="PTHR43811:SF19">
    <property type="entry name" value="39 KDA FK506-BINDING NUCLEAR PROTEIN"/>
    <property type="match status" value="1"/>
</dbReference>
<evidence type="ECO:0000256" key="4">
    <source>
        <dbReference type="ARBA" id="ARBA00023235"/>
    </source>
</evidence>
<dbReference type="STRING" id="1048983.EL17_13640"/>
<dbReference type="RefSeq" id="WP_035075331.1">
    <property type="nucleotide sequence ID" value="NZ_JMIH01000022.1"/>
</dbReference>
<comment type="caution">
    <text evidence="8">The sequence shown here is derived from an EMBL/GenBank/DDBJ whole genome shotgun (WGS) entry which is preliminary data.</text>
</comment>
<dbReference type="EC" id="5.2.1.8" evidence="6"/>
<accession>A0A074KYR7</accession>
<dbReference type="Proteomes" id="UP000027821">
    <property type="component" value="Unassembled WGS sequence"/>
</dbReference>
<dbReference type="InterPro" id="IPR001179">
    <property type="entry name" value="PPIase_FKBP_dom"/>
</dbReference>
<evidence type="ECO:0000256" key="1">
    <source>
        <dbReference type="ARBA" id="ARBA00000971"/>
    </source>
</evidence>
<reference evidence="8 9" key="1">
    <citation type="submission" date="2014-04" db="EMBL/GenBank/DDBJ databases">
        <title>Characterization and application of a salt tolerant electro-active bacterium.</title>
        <authorList>
            <person name="Yang L."/>
            <person name="Wei S."/>
            <person name="Tay Q.X.M."/>
        </authorList>
    </citation>
    <scope>NUCLEOTIDE SEQUENCE [LARGE SCALE GENOMIC DNA]</scope>
    <source>
        <strain evidence="8 9">LY1</strain>
    </source>
</reference>
<evidence type="ECO:0000256" key="5">
    <source>
        <dbReference type="PROSITE-ProRule" id="PRU00277"/>
    </source>
</evidence>
<dbReference type="eggNOG" id="COG0545">
    <property type="taxonomic scope" value="Bacteria"/>
</dbReference>
<gene>
    <name evidence="8" type="ORF">EL17_13640</name>
</gene>
<comment type="similarity">
    <text evidence="2 6">Belongs to the FKBP-type PPIase family.</text>
</comment>
<keyword evidence="3 5" id="KW-0697">Rotamase</keyword>
<dbReference type="PANTHER" id="PTHR43811">
    <property type="entry name" value="FKBP-TYPE PEPTIDYL-PROLYL CIS-TRANS ISOMERASE FKPA"/>
    <property type="match status" value="1"/>
</dbReference>
<dbReference type="Pfam" id="PF00254">
    <property type="entry name" value="FKBP_C"/>
    <property type="match status" value="1"/>
</dbReference>
<feature type="domain" description="PPIase FKBP-type" evidence="7">
    <location>
        <begin position="79"/>
        <end position="180"/>
    </location>
</feature>
<dbReference type="Gene3D" id="3.10.50.40">
    <property type="match status" value="1"/>
</dbReference>
<protein>
    <recommendedName>
        <fullName evidence="6">Peptidyl-prolyl cis-trans isomerase</fullName>
        <ecNumber evidence="6">5.2.1.8</ecNumber>
    </recommendedName>
</protein>
<proteinExistence type="inferred from homology"/>
<evidence type="ECO:0000256" key="6">
    <source>
        <dbReference type="RuleBase" id="RU003915"/>
    </source>
</evidence>